<name>A0A2S6IA97_9BACT</name>
<dbReference type="CDD" id="cd00082">
    <property type="entry name" value="HisKA"/>
    <property type="match status" value="1"/>
</dbReference>
<evidence type="ECO:0000256" key="1">
    <source>
        <dbReference type="ARBA" id="ARBA00000085"/>
    </source>
</evidence>
<dbReference type="InterPro" id="IPR036097">
    <property type="entry name" value="HisK_dim/P_sf"/>
</dbReference>
<feature type="domain" description="Histidine kinase" evidence="4">
    <location>
        <begin position="191"/>
        <end position="404"/>
    </location>
</feature>
<accession>A0A2S6IA97</accession>
<comment type="caution">
    <text evidence="5">The sequence shown here is derived from an EMBL/GenBank/DDBJ whole genome shotgun (WGS) entry which is preliminary data.</text>
</comment>
<dbReference type="OrthoDB" id="9811889at2"/>
<proteinExistence type="predicted"/>
<keyword evidence="5" id="KW-0418">Kinase</keyword>
<protein>
    <recommendedName>
        <fullName evidence="2">histidine kinase</fullName>
        <ecNumber evidence="2">2.7.13.3</ecNumber>
    </recommendedName>
</protein>
<evidence type="ECO:0000313" key="6">
    <source>
        <dbReference type="Proteomes" id="UP000237662"/>
    </source>
</evidence>
<comment type="catalytic activity">
    <reaction evidence="1">
        <text>ATP + protein L-histidine = ADP + protein N-phospho-L-histidine.</text>
        <dbReference type="EC" id="2.7.13.3"/>
    </reaction>
</comment>
<organism evidence="5 6">
    <name type="scientific">Neolewinella xylanilytica</name>
    <dbReference type="NCBI Taxonomy" id="1514080"/>
    <lineage>
        <taxon>Bacteria</taxon>
        <taxon>Pseudomonadati</taxon>
        <taxon>Bacteroidota</taxon>
        <taxon>Saprospiria</taxon>
        <taxon>Saprospirales</taxon>
        <taxon>Lewinellaceae</taxon>
        <taxon>Neolewinella</taxon>
    </lineage>
</organism>
<dbReference type="InterPro" id="IPR004358">
    <property type="entry name" value="Sig_transdc_His_kin-like_C"/>
</dbReference>
<reference evidence="5 6" key="1">
    <citation type="submission" date="2018-02" db="EMBL/GenBank/DDBJ databases">
        <title>Genomic Encyclopedia of Archaeal and Bacterial Type Strains, Phase II (KMG-II): from individual species to whole genera.</title>
        <authorList>
            <person name="Goeker M."/>
        </authorList>
    </citation>
    <scope>NUCLEOTIDE SEQUENCE [LARGE SCALE GENOMIC DNA]</scope>
    <source>
        <strain evidence="5 6">DSM 29526</strain>
    </source>
</reference>
<dbReference type="SUPFAM" id="SSF47384">
    <property type="entry name" value="Homodimeric domain of signal transducing histidine kinase"/>
    <property type="match status" value="1"/>
</dbReference>
<dbReference type="Pfam" id="PF02518">
    <property type="entry name" value="HATPase_c"/>
    <property type="match status" value="1"/>
</dbReference>
<evidence type="ECO:0000313" key="5">
    <source>
        <dbReference type="EMBL" id="PPK88427.1"/>
    </source>
</evidence>
<keyword evidence="6" id="KW-1185">Reference proteome</keyword>
<evidence type="ECO:0000256" key="3">
    <source>
        <dbReference type="ARBA" id="ARBA00022553"/>
    </source>
</evidence>
<dbReference type="Gene3D" id="3.30.450.40">
    <property type="match status" value="1"/>
</dbReference>
<dbReference type="SUPFAM" id="SSF55781">
    <property type="entry name" value="GAF domain-like"/>
    <property type="match status" value="1"/>
</dbReference>
<dbReference type="SUPFAM" id="SSF55874">
    <property type="entry name" value="ATPase domain of HSP90 chaperone/DNA topoisomerase II/histidine kinase"/>
    <property type="match status" value="1"/>
</dbReference>
<dbReference type="PANTHER" id="PTHR43102">
    <property type="entry name" value="SLR1143 PROTEIN"/>
    <property type="match status" value="1"/>
</dbReference>
<evidence type="ECO:0000259" key="4">
    <source>
        <dbReference type="PROSITE" id="PS50109"/>
    </source>
</evidence>
<dbReference type="Pfam" id="PF01590">
    <property type="entry name" value="GAF"/>
    <property type="match status" value="1"/>
</dbReference>
<dbReference type="InterPro" id="IPR003594">
    <property type="entry name" value="HATPase_dom"/>
</dbReference>
<dbReference type="Proteomes" id="UP000237662">
    <property type="component" value="Unassembled WGS sequence"/>
</dbReference>
<sequence length="404" mass="45408">MFAGVRHSDNEEKRLEELRRYKILDTLAEEEYDELTSLASQLCGAKVSLISLIDRDRQWFKSQVGWDLGVRQTTRDLAFCSHTILDPDRPLVVRDARVDERFRHNQLVTDDPNIVFYAGMPLVTQEGYALGSLCVIDHEPRDLSAEQLAALEKLARQVVRLFELRRAVDRSHKLLREREAAYNVLRDFSYVIAHDLKAPVRNISQAGEFLAEDYGDLLPEDGTALIGMIQQRASDASRMIEGVLKYSKAAHTLRIENNRVIVRDIIEQAVRQVEVPAGCAVEYVGEIETLHTSRIAMLQIFQNLIGNALKFNDKESCSVRISSHLDADEGYVFAVQDNGRGIPPQHLEAVFRLFHSAVSDNDAMRGHGVGLSIVKRLVEALGGTIRIASEEGLGSTFTFTIADH</sequence>
<dbReference type="GO" id="GO:0000155">
    <property type="term" value="F:phosphorelay sensor kinase activity"/>
    <property type="evidence" value="ECO:0007669"/>
    <property type="project" value="InterPro"/>
</dbReference>
<dbReference type="PANTHER" id="PTHR43102:SF2">
    <property type="entry name" value="GAF DOMAIN-CONTAINING PROTEIN"/>
    <property type="match status" value="1"/>
</dbReference>
<dbReference type="EC" id="2.7.13.3" evidence="2"/>
<dbReference type="InterPro" id="IPR003661">
    <property type="entry name" value="HisK_dim/P_dom"/>
</dbReference>
<dbReference type="SMART" id="SM00065">
    <property type="entry name" value="GAF"/>
    <property type="match status" value="1"/>
</dbReference>
<dbReference type="Gene3D" id="1.10.287.130">
    <property type="match status" value="1"/>
</dbReference>
<dbReference type="SMART" id="SM00387">
    <property type="entry name" value="HATPase_c"/>
    <property type="match status" value="1"/>
</dbReference>
<dbReference type="InterPro" id="IPR005467">
    <property type="entry name" value="His_kinase_dom"/>
</dbReference>
<dbReference type="InterPro" id="IPR029016">
    <property type="entry name" value="GAF-like_dom_sf"/>
</dbReference>
<dbReference type="EMBL" id="PTJC01000005">
    <property type="protein sequence ID" value="PPK88427.1"/>
    <property type="molecule type" value="Genomic_DNA"/>
</dbReference>
<dbReference type="SMART" id="SM00388">
    <property type="entry name" value="HisKA"/>
    <property type="match status" value="1"/>
</dbReference>
<dbReference type="PRINTS" id="PR00344">
    <property type="entry name" value="BCTRLSENSOR"/>
</dbReference>
<dbReference type="InterPro" id="IPR036890">
    <property type="entry name" value="HATPase_C_sf"/>
</dbReference>
<keyword evidence="5" id="KW-0808">Transferase</keyword>
<evidence type="ECO:0000256" key="2">
    <source>
        <dbReference type="ARBA" id="ARBA00012438"/>
    </source>
</evidence>
<dbReference type="AlphaFoldDB" id="A0A2S6IA97"/>
<dbReference type="PROSITE" id="PS50109">
    <property type="entry name" value="HIS_KIN"/>
    <property type="match status" value="1"/>
</dbReference>
<dbReference type="InterPro" id="IPR003018">
    <property type="entry name" value="GAF"/>
</dbReference>
<gene>
    <name evidence="5" type="ORF">CLV84_1394</name>
</gene>
<keyword evidence="3" id="KW-0597">Phosphoprotein</keyword>
<dbReference type="Gene3D" id="3.30.565.10">
    <property type="entry name" value="Histidine kinase-like ATPase, C-terminal domain"/>
    <property type="match status" value="1"/>
</dbReference>